<feature type="binding site" description="axial binding residue" evidence="14">
    <location>
        <position position="443"/>
    </location>
    <ligand>
        <name>heme</name>
        <dbReference type="ChEBI" id="CHEBI:30413"/>
    </ligand>
    <ligandPart>
        <name>Fe</name>
        <dbReference type="ChEBI" id="CHEBI:18248"/>
    </ligandPart>
</feature>
<dbReference type="GO" id="GO:0005506">
    <property type="term" value="F:iron ion binding"/>
    <property type="evidence" value="ECO:0007669"/>
    <property type="project" value="InterPro"/>
</dbReference>
<feature type="chain" id="PRO_5043639409" description="Cytochrome P450 303a1" evidence="15">
    <location>
        <begin position="24"/>
        <end position="500"/>
    </location>
</feature>
<evidence type="ECO:0000256" key="15">
    <source>
        <dbReference type="SAM" id="SignalP"/>
    </source>
</evidence>
<dbReference type="Proteomes" id="UP001153954">
    <property type="component" value="Unassembled WGS sequence"/>
</dbReference>
<comment type="similarity">
    <text evidence="5">Belongs to the cytochrome P450 family.</text>
</comment>
<evidence type="ECO:0000256" key="3">
    <source>
        <dbReference type="ARBA" id="ARBA00004174"/>
    </source>
</evidence>
<dbReference type="InterPro" id="IPR050182">
    <property type="entry name" value="Cytochrome_P450_fam2"/>
</dbReference>
<evidence type="ECO:0000256" key="5">
    <source>
        <dbReference type="ARBA" id="ARBA00010617"/>
    </source>
</evidence>
<evidence type="ECO:0000256" key="4">
    <source>
        <dbReference type="ARBA" id="ARBA00004406"/>
    </source>
</evidence>
<dbReference type="GO" id="GO:0008395">
    <property type="term" value="F:steroid hydroxylase activity"/>
    <property type="evidence" value="ECO:0007669"/>
    <property type="project" value="TreeGrafter"/>
</dbReference>
<evidence type="ECO:0000256" key="12">
    <source>
        <dbReference type="ARBA" id="ARBA00023033"/>
    </source>
</evidence>
<evidence type="ECO:0000256" key="8">
    <source>
        <dbReference type="ARBA" id="ARBA00022824"/>
    </source>
</evidence>
<accession>A0AAU9UUB2</accession>
<comment type="function">
    <text evidence="2">May be involved in the metabolism of insect hormones and in the breakdown of synthetic insecticides.</text>
</comment>
<evidence type="ECO:0000256" key="1">
    <source>
        <dbReference type="ARBA" id="ARBA00001971"/>
    </source>
</evidence>
<evidence type="ECO:0000313" key="17">
    <source>
        <dbReference type="Proteomes" id="UP001153954"/>
    </source>
</evidence>
<dbReference type="GO" id="GO:0006082">
    <property type="term" value="P:organic acid metabolic process"/>
    <property type="evidence" value="ECO:0007669"/>
    <property type="project" value="TreeGrafter"/>
</dbReference>
<dbReference type="SUPFAM" id="SSF48264">
    <property type="entry name" value="Cytochrome P450"/>
    <property type="match status" value="1"/>
</dbReference>
<comment type="subcellular location">
    <subcellularLocation>
        <location evidence="4">Endoplasmic reticulum membrane</location>
        <topology evidence="4">Peripheral membrane protein</topology>
    </subcellularLocation>
    <subcellularLocation>
        <location evidence="3">Microsome membrane</location>
        <topology evidence="3">Peripheral membrane protein</topology>
    </subcellularLocation>
</comment>
<evidence type="ECO:0000256" key="2">
    <source>
        <dbReference type="ARBA" id="ARBA00003690"/>
    </source>
</evidence>
<dbReference type="AlphaFoldDB" id="A0AAU9UUB2"/>
<evidence type="ECO:0000256" key="14">
    <source>
        <dbReference type="PIRSR" id="PIRSR602401-1"/>
    </source>
</evidence>
<evidence type="ECO:0000313" key="16">
    <source>
        <dbReference type="EMBL" id="CAH2103264.1"/>
    </source>
</evidence>
<dbReference type="InterPro" id="IPR001128">
    <property type="entry name" value="Cyt_P450"/>
</dbReference>
<dbReference type="Gene3D" id="1.10.630.10">
    <property type="entry name" value="Cytochrome P450"/>
    <property type="match status" value="1"/>
</dbReference>
<name>A0AAU9UUB2_EUPED</name>
<keyword evidence="7 14" id="KW-0479">Metal-binding</keyword>
<keyword evidence="12" id="KW-0503">Monooxygenase</keyword>
<comment type="cofactor">
    <cofactor evidence="1 14">
        <name>heme</name>
        <dbReference type="ChEBI" id="CHEBI:30413"/>
    </cofactor>
</comment>
<feature type="signal peptide" evidence="15">
    <location>
        <begin position="1"/>
        <end position="23"/>
    </location>
</feature>
<dbReference type="GO" id="GO:0016712">
    <property type="term" value="F:oxidoreductase activity, acting on paired donors, with incorporation or reduction of molecular oxygen, reduced flavin or flavoprotein as one donor, and incorporation of one atom of oxygen"/>
    <property type="evidence" value="ECO:0007669"/>
    <property type="project" value="TreeGrafter"/>
</dbReference>
<dbReference type="GO" id="GO:0006805">
    <property type="term" value="P:xenobiotic metabolic process"/>
    <property type="evidence" value="ECO:0007669"/>
    <property type="project" value="TreeGrafter"/>
</dbReference>
<dbReference type="GO" id="GO:0020037">
    <property type="term" value="F:heme binding"/>
    <property type="evidence" value="ECO:0007669"/>
    <property type="project" value="InterPro"/>
</dbReference>
<dbReference type="GO" id="GO:0005789">
    <property type="term" value="C:endoplasmic reticulum membrane"/>
    <property type="evidence" value="ECO:0007669"/>
    <property type="project" value="UniProtKB-SubCell"/>
</dbReference>
<evidence type="ECO:0000256" key="11">
    <source>
        <dbReference type="ARBA" id="ARBA00023004"/>
    </source>
</evidence>
<evidence type="ECO:0000256" key="9">
    <source>
        <dbReference type="ARBA" id="ARBA00022848"/>
    </source>
</evidence>
<evidence type="ECO:0000256" key="6">
    <source>
        <dbReference type="ARBA" id="ARBA00022617"/>
    </source>
</evidence>
<evidence type="ECO:0000256" key="13">
    <source>
        <dbReference type="ARBA" id="ARBA00023136"/>
    </source>
</evidence>
<keyword evidence="10" id="KW-0560">Oxidoreductase</keyword>
<proteinExistence type="inferred from homology"/>
<keyword evidence="15" id="KW-0732">Signal</keyword>
<keyword evidence="8" id="KW-0256">Endoplasmic reticulum</keyword>
<dbReference type="PRINTS" id="PR00463">
    <property type="entry name" value="EP450I"/>
</dbReference>
<dbReference type="FunFam" id="1.10.630.10:FF:000238">
    <property type="entry name" value="Cytochrome P450 2A6"/>
    <property type="match status" value="1"/>
</dbReference>
<evidence type="ECO:0008006" key="18">
    <source>
        <dbReference type="Google" id="ProtNLM"/>
    </source>
</evidence>
<dbReference type="PANTHER" id="PTHR24300">
    <property type="entry name" value="CYTOCHROME P450 508A4-RELATED"/>
    <property type="match status" value="1"/>
</dbReference>
<gene>
    <name evidence="16" type="ORF">EEDITHA_LOCUS17803</name>
</gene>
<evidence type="ECO:0000256" key="7">
    <source>
        <dbReference type="ARBA" id="ARBA00022723"/>
    </source>
</evidence>
<dbReference type="PANTHER" id="PTHR24300:SF376">
    <property type="entry name" value="CYTOCHROME P450 15A1"/>
    <property type="match status" value="1"/>
</dbReference>
<dbReference type="PRINTS" id="PR00385">
    <property type="entry name" value="P450"/>
</dbReference>
<reference evidence="16" key="1">
    <citation type="submission" date="2022-03" db="EMBL/GenBank/DDBJ databases">
        <authorList>
            <person name="Tunstrom K."/>
        </authorList>
    </citation>
    <scope>NUCLEOTIDE SEQUENCE</scope>
</reference>
<dbReference type="InterPro" id="IPR002401">
    <property type="entry name" value="Cyt_P450_E_grp-I"/>
</dbReference>
<keyword evidence="9" id="KW-0492">Microsome</keyword>
<dbReference type="InterPro" id="IPR036396">
    <property type="entry name" value="Cyt_P450_sf"/>
</dbReference>
<protein>
    <recommendedName>
        <fullName evidence="18">Cytochrome P450 303a1</fullName>
    </recommendedName>
</protein>
<evidence type="ECO:0000256" key="10">
    <source>
        <dbReference type="ARBA" id="ARBA00023002"/>
    </source>
</evidence>
<organism evidence="16 17">
    <name type="scientific">Euphydryas editha</name>
    <name type="common">Edith's checkerspot</name>
    <dbReference type="NCBI Taxonomy" id="104508"/>
    <lineage>
        <taxon>Eukaryota</taxon>
        <taxon>Metazoa</taxon>
        <taxon>Ecdysozoa</taxon>
        <taxon>Arthropoda</taxon>
        <taxon>Hexapoda</taxon>
        <taxon>Insecta</taxon>
        <taxon>Pterygota</taxon>
        <taxon>Neoptera</taxon>
        <taxon>Endopterygota</taxon>
        <taxon>Lepidoptera</taxon>
        <taxon>Glossata</taxon>
        <taxon>Ditrysia</taxon>
        <taxon>Papilionoidea</taxon>
        <taxon>Nymphalidae</taxon>
        <taxon>Nymphalinae</taxon>
        <taxon>Euphydryas</taxon>
    </lineage>
</organism>
<dbReference type="CDD" id="cd20651">
    <property type="entry name" value="CYP15A1-like"/>
    <property type="match status" value="1"/>
</dbReference>
<comment type="caution">
    <text evidence="16">The sequence shown here is derived from an EMBL/GenBank/DDBJ whole genome shotgun (WGS) entry which is preliminary data.</text>
</comment>
<keyword evidence="11 14" id="KW-0408">Iron</keyword>
<keyword evidence="17" id="KW-1185">Reference proteome</keyword>
<dbReference type="Pfam" id="PF00067">
    <property type="entry name" value="p450"/>
    <property type="match status" value="1"/>
</dbReference>
<keyword evidence="13" id="KW-0472">Membrane</keyword>
<sequence>MWLTLLVVVSIIGLLLYLDTVKPKNYPPGPKWLPIVGSALEINKIRKKTKYLYKSYKELSKLYSKDGHLLGLKVGKDRIVMVNTVEANKEMLYNEDIDGRPKGIFYQTRTWGERKGVLLTDGELWKEQRRFLIKHLKEFGFGRKGMSEISSSEAGHMVDDVLEILNNNESAVVPMHNFFATYILNTLWTMMAGIRYKPSDPRMVLLQTILFELFSAIDMVGCLFSHFPFLSILAPKTSGYTEFVRIHQRIWQFLRDEIAAHKSRFDPNKEDKDFMDVYLRVLREHGEVNTYSEGQLVATCLDMFMAGTETTNKSMSFCFSYLVREQGVQKKAQEEIDRVVGKDRMPCLDDRPNMPYNEAVVHECIRHFMGRTFGVPHRALRDTTLVGYNIPKDTMVVSNFPNILMDEELFPEPYSFNPDRFIVNGKLCLPDYFFPFGLSKHRCMGDVLAKCNIFMLTTTLLQKFSLLPAPGEPLPSLEHVDGATASAAPFNALVVCRTIK</sequence>
<dbReference type="EMBL" id="CAKOGL010000026">
    <property type="protein sequence ID" value="CAH2103264.1"/>
    <property type="molecule type" value="Genomic_DNA"/>
</dbReference>
<keyword evidence="6 14" id="KW-0349">Heme</keyword>